<organism evidence="1 2">
    <name type="scientific">Colletotrichum sojae</name>
    <dbReference type="NCBI Taxonomy" id="2175907"/>
    <lineage>
        <taxon>Eukaryota</taxon>
        <taxon>Fungi</taxon>
        <taxon>Dikarya</taxon>
        <taxon>Ascomycota</taxon>
        <taxon>Pezizomycotina</taxon>
        <taxon>Sordariomycetes</taxon>
        <taxon>Hypocreomycetidae</taxon>
        <taxon>Glomerellales</taxon>
        <taxon>Glomerellaceae</taxon>
        <taxon>Colletotrichum</taxon>
        <taxon>Colletotrichum orchidearum species complex</taxon>
    </lineage>
</organism>
<dbReference type="EMBL" id="WIGN01000092">
    <property type="protein sequence ID" value="KAF6810040.1"/>
    <property type="molecule type" value="Genomic_DNA"/>
</dbReference>
<accession>A0A8H6JBK4</accession>
<keyword evidence="2" id="KW-1185">Reference proteome</keyword>
<sequence>MLDCMFRKPRHFEVGTNLPTSIPAPEGKSIGLGNVETPKVDLWMPAINNRNFALSSVCERATPRTPDGFVDSTKTSCLSVKDASIIVYHGAVFLSAASIETCQIRGVSGVVPYDNRAHTGMRIFMLYVVIELVL</sequence>
<gene>
    <name evidence="1" type="ORF">CSOJ01_06563</name>
</gene>
<reference evidence="1 2" key="1">
    <citation type="journal article" date="2020" name="Phytopathology">
        <title>Genome Sequence Resources of Colletotrichum truncatum, C. plurivorum, C. musicola, and C. sojae: Four Species Pathogenic to Soybean (Glycine max).</title>
        <authorList>
            <person name="Rogerio F."/>
            <person name="Boufleur T.R."/>
            <person name="Ciampi-Guillardi M."/>
            <person name="Sukno S.A."/>
            <person name="Thon M.R."/>
            <person name="Massola Junior N.S."/>
            <person name="Baroncelli R."/>
        </authorList>
    </citation>
    <scope>NUCLEOTIDE SEQUENCE [LARGE SCALE GENOMIC DNA]</scope>
    <source>
        <strain evidence="1 2">LFN0009</strain>
    </source>
</reference>
<dbReference type="Proteomes" id="UP000652219">
    <property type="component" value="Unassembled WGS sequence"/>
</dbReference>
<dbReference type="AlphaFoldDB" id="A0A8H6JBK4"/>
<evidence type="ECO:0000313" key="1">
    <source>
        <dbReference type="EMBL" id="KAF6810040.1"/>
    </source>
</evidence>
<name>A0A8H6JBK4_9PEZI</name>
<evidence type="ECO:0000313" key="2">
    <source>
        <dbReference type="Proteomes" id="UP000652219"/>
    </source>
</evidence>
<comment type="caution">
    <text evidence="1">The sequence shown here is derived from an EMBL/GenBank/DDBJ whole genome shotgun (WGS) entry which is preliminary data.</text>
</comment>
<proteinExistence type="predicted"/>
<protein>
    <submittedName>
        <fullName evidence="1">Uncharacterized protein</fullName>
    </submittedName>
</protein>